<evidence type="ECO:0000256" key="1">
    <source>
        <dbReference type="RuleBase" id="RU364032"/>
    </source>
</evidence>
<keyword evidence="2" id="KW-0732">Signal</keyword>
<evidence type="ECO:0000313" key="4">
    <source>
        <dbReference type="WBParaSite" id="GPUH_0000283701-mRNA-1"/>
    </source>
</evidence>
<dbReference type="InterPro" id="IPR035368">
    <property type="entry name" value="Nrap_D3"/>
</dbReference>
<name>A0A183D291_9BILA</name>
<dbReference type="GO" id="GO:0034456">
    <property type="term" value="C:UTP-C complex"/>
    <property type="evidence" value="ECO:0007669"/>
    <property type="project" value="TreeGrafter"/>
</dbReference>
<reference evidence="4" key="1">
    <citation type="submission" date="2016-06" db="UniProtKB">
        <authorList>
            <consortium name="WormBaseParasite"/>
        </authorList>
    </citation>
    <scope>IDENTIFICATION</scope>
</reference>
<feature type="signal peptide" evidence="2">
    <location>
        <begin position="1"/>
        <end position="17"/>
    </location>
</feature>
<dbReference type="AlphaFoldDB" id="A0A183D291"/>
<keyword evidence="1" id="KW-0694">RNA-binding</keyword>
<protein>
    <recommendedName>
        <fullName evidence="1">Nucleolar protein 6</fullName>
    </recommendedName>
</protein>
<feature type="domain" description="Nrap protein" evidence="3">
    <location>
        <begin position="80"/>
        <end position="221"/>
    </location>
</feature>
<evidence type="ECO:0000256" key="2">
    <source>
        <dbReference type="SAM" id="SignalP"/>
    </source>
</evidence>
<dbReference type="Pfam" id="PF17404">
    <property type="entry name" value="Nrap_D3"/>
    <property type="match status" value="1"/>
</dbReference>
<dbReference type="InterPro" id="IPR005554">
    <property type="entry name" value="NOL6/Upt22"/>
</dbReference>
<comment type="subcellular location">
    <subcellularLocation>
        <location evidence="1">Nucleus</location>
        <location evidence="1">Nucleolus</location>
    </subcellularLocation>
</comment>
<organism evidence="4">
    <name type="scientific">Gongylonema pulchrum</name>
    <dbReference type="NCBI Taxonomy" id="637853"/>
    <lineage>
        <taxon>Eukaryota</taxon>
        <taxon>Metazoa</taxon>
        <taxon>Ecdysozoa</taxon>
        <taxon>Nematoda</taxon>
        <taxon>Chromadorea</taxon>
        <taxon>Rhabditida</taxon>
        <taxon>Spirurina</taxon>
        <taxon>Spiruromorpha</taxon>
        <taxon>Spiruroidea</taxon>
        <taxon>Gongylonematidae</taxon>
        <taxon>Gongylonema</taxon>
    </lineage>
</organism>
<keyword evidence="1" id="KW-0539">Nucleus</keyword>
<dbReference type="GO" id="GO:0032040">
    <property type="term" value="C:small-subunit processome"/>
    <property type="evidence" value="ECO:0007669"/>
    <property type="project" value="TreeGrafter"/>
</dbReference>
<comment type="similarity">
    <text evidence="1">Belongs to the NRAP family.</text>
</comment>
<sequence>LLLAAWFIFLHRQGSFAAQTPVIDVITAFFSSIRHHNLASSLSTVALDQIRAASIDALTKINFFNEFDSLFVRNHPFEDAFDQYIRISLPRTYQEDVFREMYSTDCISSCNDGRSIFVRKLTPLLKEALSERIMDFDFCIPNSQESPMWDVHEKPAVCLAEDDVSVLLGLRLAPKWNSPLTRGPPAKSAEAAHFREFWGDRCELRKYPDNAICETVAWNSPDVPLLIC</sequence>
<dbReference type="GO" id="GO:0006409">
    <property type="term" value="P:tRNA export from nucleus"/>
    <property type="evidence" value="ECO:0007669"/>
    <property type="project" value="TreeGrafter"/>
</dbReference>
<accession>A0A183D291</accession>
<dbReference type="GO" id="GO:0003723">
    <property type="term" value="F:RNA binding"/>
    <property type="evidence" value="ECO:0007669"/>
    <property type="project" value="UniProtKB-KW"/>
</dbReference>
<dbReference type="PANTHER" id="PTHR17972">
    <property type="entry name" value="NUCLEOLAR RNA-ASSOCIATED PROTEIN"/>
    <property type="match status" value="1"/>
</dbReference>
<proteinExistence type="inferred from homology"/>
<evidence type="ECO:0000259" key="3">
    <source>
        <dbReference type="Pfam" id="PF17404"/>
    </source>
</evidence>
<dbReference type="PANTHER" id="PTHR17972:SF0">
    <property type="entry name" value="NUCLEOLAR PROTEIN 6"/>
    <property type="match status" value="1"/>
</dbReference>
<dbReference type="WBParaSite" id="GPUH_0000283701-mRNA-1">
    <property type="protein sequence ID" value="GPUH_0000283701-mRNA-1"/>
    <property type="gene ID" value="GPUH_0000283701"/>
</dbReference>
<dbReference type="GO" id="GO:0032545">
    <property type="term" value="C:CURI complex"/>
    <property type="evidence" value="ECO:0007669"/>
    <property type="project" value="TreeGrafter"/>
</dbReference>
<dbReference type="GO" id="GO:0006364">
    <property type="term" value="P:rRNA processing"/>
    <property type="evidence" value="ECO:0007669"/>
    <property type="project" value="TreeGrafter"/>
</dbReference>
<feature type="chain" id="PRO_5008148105" description="Nucleolar protein 6" evidence="2">
    <location>
        <begin position="18"/>
        <end position="228"/>
    </location>
</feature>